<feature type="repeat" description="TPR" evidence="1">
    <location>
        <begin position="676"/>
        <end position="709"/>
    </location>
</feature>
<comment type="caution">
    <text evidence="4">The sequence shown here is derived from an EMBL/GenBank/DDBJ whole genome shotgun (WGS) entry which is preliminary data.</text>
</comment>
<gene>
    <name evidence="4" type="ORF">H6G81_16635</name>
</gene>
<dbReference type="PANTHER" id="PTHR19959:SF119">
    <property type="entry name" value="FUNGAL LIPASE-LIKE DOMAIN-CONTAINING PROTEIN"/>
    <property type="match status" value="1"/>
</dbReference>
<evidence type="ECO:0000259" key="3">
    <source>
        <dbReference type="Pfam" id="PF00931"/>
    </source>
</evidence>
<feature type="repeat" description="TPR" evidence="1">
    <location>
        <begin position="596"/>
        <end position="629"/>
    </location>
</feature>
<dbReference type="PRINTS" id="PR00364">
    <property type="entry name" value="DISEASERSIST"/>
</dbReference>
<feature type="repeat" description="TPR" evidence="1">
    <location>
        <begin position="556"/>
        <end position="589"/>
    </location>
</feature>
<dbReference type="PANTHER" id="PTHR19959">
    <property type="entry name" value="KINESIN LIGHT CHAIN"/>
    <property type="match status" value="1"/>
</dbReference>
<feature type="repeat" description="TPR" evidence="1">
    <location>
        <begin position="476"/>
        <end position="509"/>
    </location>
</feature>
<feature type="repeat" description="TPR" evidence="1">
    <location>
        <begin position="716"/>
        <end position="749"/>
    </location>
</feature>
<proteinExistence type="predicted"/>
<keyword evidence="5" id="KW-1185">Reference proteome</keyword>
<dbReference type="Pfam" id="PF13176">
    <property type="entry name" value="TPR_7"/>
    <property type="match status" value="1"/>
</dbReference>
<evidence type="ECO:0000256" key="2">
    <source>
        <dbReference type="SAM" id="Phobius"/>
    </source>
</evidence>
<organism evidence="4 5">
    <name type="scientific">Scytonema hofmannii FACHB-248</name>
    <dbReference type="NCBI Taxonomy" id="1842502"/>
    <lineage>
        <taxon>Bacteria</taxon>
        <taxon>Bacillati</taxon>
        <taxon>Cyanobacteriota</taxon>
        <taxon>Cyanophyceae</taxon>
        <taxon>Nostocales</taxon>
        <taxon>Scytonemataceae</taxon>
        <taxon>Scytonema</taxon>
    </lineage>
</organism>
<sequence>MREWLQADNVRLIGITGTGGYGKSSLVAKVFATAQSFEKQVWATFSQNYPFAIWGRWLLEKLGKATPEKEADLLTAVCNNLRTGRYLLVLDNLETLLEENEKWHDRTYYDFLLRWLSSHTESVILVTSREQPQLPSNTLNYCRWLPLKGLSTDAGVALLEDLNIQGAESQIREFVKQADGHPLLIKLVAGVLHADEGDIVDISALRKNIFEILGLHRDDPEASIGKILDASIARLTPKLQQLLFNLSVYRPAFNATAAAALLPEEEVTQADLRGLAKKSLLQENKLESGWIFEFQPLIWAYLKQQAGDLTEVHQRGIAYYQSIVKESWQTREDITPQLEIFHHHCELKQYNQACNILNSCYKFLDLRGYYTTIIELSSRLKKEWQPTNQDENREFANILTSLGNTYNSLAQYQKAIDYHQQSLGIVREIGDRNGEAACLNNLGSVYNFLGQYQIAIDYNQQSVAIFLGIGNRNGESGSLTNLGIAYKSLGKYQNAIDYHQQSLDIRLEIGDRKGQAASLTNLGNVYGSLGKYQEMIDYCQQSLTIDRQIGARNGEAACLNNLGIAYKSLGQYQEAIDYHQQSLTIRLEIGDRNGEAASVSNLGNVYNSLGKYQIAIDYYQQSLTITREISNRNGEAASLTNLGNAYNFLGEYQITIDYCKQSLVIFLEIGDRKGEAISLNNLGSAYNSLGEYQIAIDYFQQSLTIYQEIGDRNNEAACVTNLGNAYNLLKQYQQAIDCYQQSLTIYRELVDRNNEAACVTNLGNAYNLLKQYQQAIDCYQQSLTIYRELGDRKGEANSLNNLGSAYFSLKQYQQAIDCYQQLLTTQREIGDRNGEAASLQNLAPLYHLTGRIKESLAAAFQATQIQQELELPIEAWVIPKWQKSVVKFAQRGKLQLGLCFLLGLFAFPFALVFIVSLMLW</sequence>
<evidence type="ECO:0000256" key="1">
    <source>
        <dbReference type="PROSITE-ProRule" id="PRU00339"/>
    </source>
</evidence>
<dbReference type="Pfam" id="PF00931">
    <property type="entry name" value="NB-ARC"/>
    <property type="match status" value="1"/>
</dbReference>
<dbReference type="Gene3D" id="3.40.50.300">
    <property type="entry name" value="P-loop containing nucleotide triphosphate hydrolases"/>
    <property type="match status" value="1"/>
</dbReference>
<keyword evidence="1" id="KW-0802">TPR repeat</keyword>
<dbReference type="Proteomes" id="UP000660380">
    <property type="component" value="Unassembled WGS sequence"/>
</dbReference>
<dbReference type="EMBL" id="JACJTA010000034">
    <property type="protein sequence ID" value="MBD2606107.1"/>
    <property type="molecule type" value="Genomic_DNA"/>
</dbReference>
<evidence type="ECO:0000313" key="5">
    <source>
        <dbReference type="Proteomes" id="UP000660380"/>
    </source>
</evidence>
<feature type="repeat" description="TPR" evidence="1">
    <location>
        <begin position="796"/>
        <end position="829"/>
    </location>
</feature>
<accession>A0ABR8GRM3</accession>
<feature type="transmembrane region" description="Helical" evidence="2">
    <location>
        <begin position="894"/>
        <end position="919"/>
    </location>
</feature>
<keyword evidence="2" id="KW-1133">Transmembrane helix</keyword>
<protein>
    <submittedName>
        <fullName evidence="4">Tetratricopeptide repeat protein</fullName>
    </submittedName>
</protein>
<dbReference type="PROSITE" id="PS50005">
    <property type="entry name" value="TPR"/>
    <property type="match status" value="9"/>
</dbReference>
<dbReference type="InterPro" id="IPR011990">
    <property type="entry name" value="TPR-like_helical_dom_sf"/>
</dbReference>
<reference evidence="4 5" key="1">
    <citation type="journal article" date="2020" name="ISME J.">
        <title>Comparative genomics reveals insights into cyanobacterial evolution and habitat adaptation.</title>
        <authorList>
            <person name="Chen M.Y."/>
            <person name="Teng W.K."/>
            <person name="Zhao L."/>
            <person name="Hu C.X."/>
            <person name="Zhou Y.K."/>
            <person name="Han B.P."/>
            <person name="Song L.R."/>
            <person name="Shu W.S."/>
        </authorList>
    </citation>
    <scope>NUCLEOTIDE SEQUENCE [LARGE SCALE GENOMIC DNA]</scope>
    <source>
        <strain evidence="4 5">FACHB-248</strain>
    </source>
</reference>
<name>A0ABR8GRM3_9CYAN</name>
<evidence type="ECO:0000313" key="4">
    <source>
        <dbReference type="EMBL" id="MBD2606107.1"/>
    </source>
</evidence>
<dbReference type="SUPFAM" id="SSF48452">
    <property type="entry name" value="TPR-like"/>
    <property type="match status" value="4"/>
</dbReference>
<feature type="repeat" description="TPR" evidence="1">
    <location>
        <begin position="516"/>
        <end position="549"/>
    </location>
</feature>
<dbReference type="Pfam" id="PF13424">
    <property type="entry name" value="TPR_12"/>
    <property type="match status" value="5"/>
</dbReference>
<dbReference type="Pfam" id="PF13374">
    <property type="entry name" value="TPR_10"/>
    <property type="match status" value="1"/>
</dbReference>
<dbReference type="InterPro" id="IPR019734">
    <property type="entry name" value="TPR_rpt"/>
</dbReference>
<dbReference type="SMART" id="SM00028">
    <property type="entry name" value="TPR"/>
    <property type="match status" value="12"/>
</dbReference>
<dbReference type="InterPro" id="IPR027417">
    <property type="entry name" value="P-loop_NTPase"/>
</dbReference>
<feature type="domain" description="NB-ARC" evidence="3">
    <location>
        <begin position="3"/>
        <end position="130"/>
    </location>
</feature>
<feature type="repeat" description="TPR" evidence="1">
    <location>
        <begin position="756"/>
        <end position="789"/>
    </location>
</feature>
<keyword evidence="2" id="KW-0812">Transmembrane</keyword>
<keyword evidence="2" id="KW-0472">Membrane</keyword>
<dbReference type="InterPro" id="IPR002182">
    <property type="entry name" value="NB-ARC"/>
</dbReference>
<dbReference type="Gene3D" id="1.25.40.10">
    <property type="entry name" value="Tetratricopeptide repeat domain"/>
    <property type="match status" value="4"/>
</dbReference>
<feature type="repeat" description="TPR" evidence="1">
    <location>
        <begin position="396"/>
        <end position="429"/>
    </location>
</feature>
<dbReference type="SUPFAM" id="SSF52540">
    <property type="entry name" value="P-loop containing nucleoside triphosphate hydrolases"/>
    <property type="match status" value="1"/>
</dbReference>